<keyword evidence="2" id="KW-1185">Reference proteome</keyword>
<evidence type="ECO:0000313" key="2">
    <source>
        <dbReference type="Proteomes" id="UP000499080"/>
    </source>
</evidence>
<evidence type="ECO:0000313" key="1">
    <source>
        <dbReference type="EMBL" id="GBM04560.1"/>
    </source>
</evidence>
<dbReference type="Proteomes" id="UP000499080">
    <property type="component" value="Unassembled WGS sequence"/>
</dbReference>
<organism evidence="1 2">
    <name type="scientific">Araneus ventricosus</name>
    <name type="common">Orbweaver spider</name>
    <name type="synonym">Epeira ventricosa</name>
    <dbReference type="NCBI Taxonomy" id="182803"/>
    <lineage>
        <taxon>Eukaryota</taxon>
        <taxon>Metazoa</taxon>
        <taxon>Ecdysozoa</taxon>
        <taxon>Arthropoda</taxon>
        <taxon>Chelicerata</taxon>
        <taxon>Arachnida</taxon>
        <taxon>Araneae</taxon>
        <taxon>Araneomorphae</taxon>
        <taxon>Entelegynae</taxon>
        <taxon>Araneoidea</taxon>
        <taxon>Araneidae</taxon>
        <taxon>Araneus</taxon>
    </lineage>
</organism>
<sequence length="97" mass="10862">MVWAAFAAGGGTEITLVKNKMNLVFYLDRVLPDSLLPVTPPITLGDWTFQKINASDEYPVLYEILYEGEFGKDVSMAISECRLNLMEDLWGISTLDV</sequence>
<gene>
    <name evidence="1" type="ORF">AVEN_93961_1</name>
</gene>
<reference evidence="1 2" key="1">
    <citation type="journal article" date="2019" name="Sci. Rep.">
        <title>Orb-weaving spider Araneus ventricosus genome elucidates the spidroin gene catalogue.</title>
        <authorList>
            <person name="Kono N."/>
            <person name="Nakamura H."/>
            <person name="Ohtoshi R."/>
            <person name="Moran D.A.P."/>
            <person name="Shinohara A."/>
            <person name="Yoshida Y."/>
            <person name="Fujiwara M."/>
            <person name="Mori M."/>
            <person name="Tomita M."/>
            <person name="Arakawa K."/>
        </authorList>
    </citation>
    <scope>NUCLEOTIDE SEQUENCE [LARGE SCALE GENOMIC DNA]</scope>
</reference>
<accession>A0A4Y2CJL1</accession>
<protein>
    <submittedName>
        <fullName evidence="1">Uncharacterized protein</fullName>
    </submittedName>
</protein>
<name>A0A4Y2CJL1_ARAVE</name>
<proteinExistence type="predicted"/>
<dbReference type="EMBL" id="BGPR01000204">
    <property type="protein sequence ID" value="GBM04560.1"/>
    <property type="molecule type" value="Genomic_DNA"/>
</dbReference>
<dbReference type="OrthoDB" id="3263820at2759"/>
<comment type="caution">
    <text evidence="1">The sequence shown here is derived from an EMBL/GenBank/DDBJ whole genome shotgun (WGS) entry which is preliminary data.</text>
</comment>
<dbReference type="AlphaFoldDB" id="A0A4Y2CJL1"/>